<dbReference type="InterPro" id="IPR032560">
    <property type="entry name" value="DUF4932"/>
</dbReference>
<proteinExistence type="predicted"/>
<dbReference type="Proteomes" id="UP000251692">
    <property type="component" value="Unassembled WGS sequence"/>
</dbReference>
<gene>
    <name evidence="1" type="ORF">DP923_06965</name>
</gene>
<dbReference type="RefSeq" id="WP_112305125.1">
    <property type="nucleotide sequence ID" value="NZ_QMDV01000002.1"/>
</dbReference>
<evidence type="ECO:0000313" key="1">
    <source>
        <dbReference type="EMBL" id="RAU82975.1"/>
    </source>
</evidence>
<reference evidence="1 2" key="2">
    <citation type="submission" date="2018-07" db="EMBL/GenBank/DDBJ databases">
        <title>Pontibacter sp. 2b14 genomic sequence and assembly.</title>
        <authorList>
            <person name="Du Z.-J."/>
        </authorList>
    </citation>
    <scope>NUCLEOTIDE SEQUENCE [LARGE SCALE GENOMIC DNA]</scope>
    <source>
        <strain evidence="1 2">2b14</strain>
    </source>
</reference>
<keyword evidence="2" id="KW-1185">Reference proteome</keyword>
<evidence type="ECO:0000313" key="2">
    <source>
        <dbReference type="Proteomes" id="UP000251692"/>
    </source>
</evidence>
<name>A0A364RFE3_9BACT</name>
<organism evidence="1 2">
    <name type="scientific">Pontibacter arcticus</name>
    <dbReference type="NCBI Taxonomy" id="2080288"/>
    <lineage>
        <taxon>Bacteria</taxon>
        <taxon>Pseudomonadati</taxon>
        <taxon>Bacteroidota</taxon>
        <taxon>Cytophagia</taxon>
        <taxon>Cytophagales</taxon>
        <taxon>Hymenobacteraceae</taxon>
        <taxon>Pontibacter</taxon>
    </lineage>
</organism>
<protein>
    <recommendedName>
        <fullName evidence="3">DUF4932 domain-containing protein</fullName>
    </recommendedName>
</protein>
<dbReference type="PROSITE" id="PS51257">
    <property type="entry name" value="PROKAR_LIPOPROTEIN"/>
    <property type="match status" value="1"/>
</dbReference>
<dbReference type="OrthoDB" id="6395228at2"/>
<comment type="caution">
    <text evidence="1">The sequence shown here is derived from an EMBL/GenBank/DDBJ whole genome shotgun (WGS) entry which is preliminary data.</text>
</comment>
<sequence length="392" mass="45338">MKTTVYFLTYLVIVLASCKTTVPTISKSYSEEINPEIKVEVPEVYEALQIALSLTDTYQADHNLVNKATPYYKEVIGQFGNHAHHPLVLKLNKKLKKAGAYSEVNTLIRFQALNYDLANGKLAKKHRYNIPFIYNVAPYPLFLLHNNKRLLNSFVQQTAFSSFYKQHTTYYDSLLVRSRQLNDYDGMKQWLGREFPQVQNESFLVVFSPLTGGLHNMKEFKSKDGNQKQTILFVSAPNYDTGPWKELPELEKSAYASRIVFTEINHSYVNPATARYLDQIEAAMGNLNAWKNEKVTGGYNSISLTFNEYMTWAVYTLYAYDTFPEAIFERVTERQVAFMVSKKGFPKFREFNTELLRLYRQKKAAQSVAELYPEIIRWMQANKATDQNTVQP</sequence>
<accession>A0A364RFE3</accession>
<dbReference type="EMBL" id="QMDV01000002">
    <property type="protein sequence ID" value="RAU82975.1"/>
    <property type="molecule type" value="Genomic_DNA"/>
</dbReference>
<reference evidence="1 2" key="1">
    <citation type="submission" date="2018-06" db="EMBL/GenBank/DDBJ databases">
        <authorList>
            <person name="Liu Z.-W."/>
        </authorList>
    </citation>
    <scope>NUCLEOTIDE SEQUENCE [LARGE SCALE GENOMIC DNA]</scope>
    <source>
        <strain evidence="1 2">2b14</strain>
    </source>
</reference>
<dbReference type="Pfam" id="PF16286">
    <property type="entry name" value="DUF4932"/>
    <property type="match status" value="1"/>
</dbReference>
<evidence type="ECO:0008006" key="3">
    <source>
        <dbReference type="Google" id="ProtNLM"/>
    </source>
</evidence>
<dbReference type="AlphaFoldDB" id="A0A364RFE3"/>